<name>F8L3Q8_SIMNZ</name>
<gene>
    <name evidence="1" type="ordered locus">SNE_A20450</name>
</gene>
<reference key="1">
    <citation type="journal article" date="2011" name="Mol. Biol. Evol.">
        <title>Unity in variety -- the pan-genome of the Chlamydiae.</title>
        <authorList>
            <person name="Collingro A."/>
            <person name="Tischler P."/>
            <person name="Weinmaier T."/>
            <person name="Penz T."/>
            <person name="Heinz E."/>
            <person name="Brunham R.C."/>
            <person name="Read T.D."/>
            <person name="Bavoil P.M."/>
            <person name="Sachse K."/>
            <person name="Kahane S."/>
            <person name="Friedman M.G."/>
            <person name="Rattei T."/>
            <person name="Myers G.S.A."/>
            <person name="Horn M."/>
        </authorList>
    </citation>
    <scope>NUCLEOTIDE SEQUENCE</scope>
    <source>
        <strain>Z</strain>
    </source>
</reference>
<dbReference type="Proteomes" id="UP000000496">
    <property type="component" value="Chromosome gsn.131"/>
</dbReference>
<dbReference type="HOGENOM" id="CLU_959416_0_0_0"/>
<dbReference type="KEGG" id="sng:SNE_A20450"/>
<evidence type="ECO:0000313" key="2">
    <source>
        <dbReference type="Proteomes" id="UP000000496"/>
    </source>
</evidence>
<keyword evidence="2" id="KW-1185">Reference proteome</keyword>
<evidence type="ECO:0000313" key="1">
    <source>
        <dbReference type="EMBL" id="CCB89922.1"/>
    </source>
</evidence>
<dbReference type="AlphaFoldDB" id="F8L3Q8"/>
<accession>F8L3Q8</accession>
<reference evidence="1 2" key="2">
    <citation type="journal article" date="2011" name="Mol. Biol. Evol.">
        <title>Unity in variety--the pan-genome of the Chlamydiae.</title>
        <authorList>
            <person name="Collingro A."/>
            <person name="Tischler P."/>
            <person name="Weinmaier T."/>
            <person name="Penz T."/>
            <person name="Heinz E."/>
            <person name="Brunham R.C."/>
            <person name="Read T.D."/>
            <person name="Bavoil P.M."/>
            <person name="Sachse K."/>
            <person name="Kahane S."/>
            <person name="Friedman M.G."/>
            <person name="Rattei T."/>
            <person name="Myers G.S."/>
            <person name="Horn M."/>
        </authorList>
    </citation>
    <scope>NUCLEOTIDE SEQUENCE [LARGE SCALE GENOMIC DNA]</scope>
    <source>
        <strain evidence="2">ATCC VR-1471 / Z</strain>
    </source>
</reference>
<sequence>MFILFLTQEVSMKRLLLTLAVSLTALLPFSLKAEETEPTCVYGSFQVSDFSAALGNKVFVDYMYQFFNRFADLLADMDEKATQLIALFPGEPISLSWEKDMECLRDILGDRDTNIKMLSFVGAGIYPDHSYADDTTREDFHSLQNLIFTGLIKDMMIIDAYEEEKISEETYEKSLAAIEAEIMEKTKALCLESKDNFFNDEVFEFLGNASSRLEALSRFLPVDDEDEYDGESKAELAFEELEDALVDQLDELVHEMFSIKAIEELCYQMLNGVEESIACESLPPESQTHS</sequence>
<dbReference type="EMBL" id="FR872582">
    <property type="protein sequence ID" value="CCB89922.1"/>
    <property type="molecule type" value="Genomic_DNA"/>
</dbReference>
<organism evidence="1 2">
    <name type="scientific">Simkania negevensis (strain ATCC VR-1471 / DSM 27360 / Z)</name>
    <dbReference type="NCBI Taxonomy" id="331113"/>
    <lineage>
        <taxon>Bacteria</taxon>
        <taxon>Pseudomonadati</taxon>
        <taxon>Chlamydiota</taxon>
        <taxon>Chlamydiia</taxon>
        <taxon>Parachlamydiales</taxon>
        <taxon>Simkaniaceae</taxon>
        <taxon>Simkania</taxon>
    </lineage>
</organism>
<protein>
    <submittedName>
        <fullName evidence="1">Uncharacterized protein</fullName>
    </submittedName>
</protein>
<proteinExistence type="predicted"/>